<reference evidence="8" key="1">
    <citation type="submission" date="2023-10" db="EMBL/GenBank/DDBJ databases">
        <authorList>
            <person name="Chen Y."/>
            <person name="Shah S."/>
            <person name="Dougan E. K."/>
            <person name="Thang M."/>
            <person name="Chan C."/>
        </authorList>
    </citation>
    <scope>NUCLEOTIDE SEQUENCE [LARGE SCALE GENOMIC DNA]</scope>
</reference>
<dbReference type="SUPFAM" id="SSF81324">
    <property type="entry name" value="Voltage-gated potassium channels"/>
    <property type="match status" value="1"/>
</dbReference>
<keyword evidence="3 6" id="KW-1133">Transmembrane helix</keyword>
<evidence type="ECO:0000259" key="7">
    <source>
        <dbReference type="Pfam" id="PF00520"/>
    </source>
</evidence>
<keyword evidence="4 6" id="KW-0472">Membrane</keyword>
<dbReference type="InterPro" id="IPR027359">
    <property type="entry name" value="Volt_channel_dom_sf"/>
</dbReference>
<dbReference type="EMBL" id="CAUYUJ010016522">
    <property type="protein sequence ID" value="CAK0866290.1"/>
    <property type="molecule type" value="Genomic_DNA"/>
</dbReference>
<feature type="transmembrane region" description="Helical" evidence="6">
    <location>
        <begin position="56"/>
        <end position="74"/>
    </location>
</feature>
<feature type="transmembrane region" description="Helical" evidence="6">
    <location>
        <begin position="86"/>
        <end position="107"/>
    </location>
</feature>
<dbReference type="InterPro" id="IPR005821">
    <property type="entry name" value="Ion_trans_dom"/>
</dbReference>
<feature type="domain" description="Ion transport" evidence="7">
    <location>
        <begin position="55"/>
        <end position="119"/>
    </location>
</feature>
<organism evidence="8 9">
    <name type="scientific">Prorocentrum cordatum</name>
    <dbReference type="NCBI Taxonomy" id="2364126"/>
    <lineage>
        <taxon>Eukaryota</taxon>
        <taxon>Sar</taxon>
        <taxon>Alveolata</taxon>
        <taxon>Dinophyceae</taxon>
        <taxon>Prorocentrales</taxon>
        <taxon>Prorocentraceae</taxon>
        <taxon>Prorocentrum</taxon>
    </lineage>
</organism>
<accession>A0ABN9V362</accession>
<evidence type="ECO:0000313" key="8">
    <source>
        <dbReference type="EMBL" id="CAK0866290.1"/>
    </source>
</evidence>
<name>A0ABN9V362_9DINO</name>
<evidence type="ECO:0000256" key="2">
    <source>
        <dbReference type="ARBA" id="ARBA00022692"/>
    </source>
</evidence>
<evidence type="ECO:0000256" key="1">
    <source>
        <dbReference type="ARBA" id="ARBA00004141"/>
    </source>
</evidence>
<dbReference type="Proteomes" id="UP001189429">
    <property type="component" value="Unassembled WGS sequence"/>
</dbReference>
<evidence type="ECO:0000256" key="5">
    <source>
        <dbReference type="SAM" id="MobiDB-lite"/>
    </source>
</evidence>
<keyword evidence="2 6" id="KW-0812">Transmembrane</keyword>
<feature type="region of interest" description="Disordered" evidence="5">
    <location>
        <begin position="1"/>
        <end position="33"/>
    </location>
</feature>
<keyword evidence="9" id="KW-1185">Reference proteome</keyword>
<evidence type="ECO:0000256" key="4">
    <source>
        <dbReference type="ARBA" id="ARBA00023136"/>
    </source>
</evidence>
<comment type="subcellular location">
    <subcellularLocation>
        <location evidence="1">Membrane</location>
        <topology evidence="1">Multi-pass membrane protein</topology>
    </subcellularLocation>
</comment>
<evidence type="ECO:0000313" key="9">
    <source>
        <dbReference type="Proteomes" id="UP001189429"/>
    </source>
</evidence>
<sequence>MAAAGHSDSDTEFGLFSRHGDYARQSSLEQERDLPSARQRLRDMLEDPSSSGAAQAVQYFIVGAIITGSLITVVETMPSMRTHAPFLYVMDFLVTIVYSIEIVLRLYTTDSCVGFCGVRWRTTSLTWSRHCLDTSSSSSEHTASPRRRRRLWLRSGSSGSSGWCAFSGLSG</sequence>
<evidence type="ECO:0000256" key="3">
    <source>
        <dbReference type="ARBA" id="ARBA00022989"/>
    </source>
</evidence>
<gene>
    <name evidence="8" type="ORF">PCOR1329_LOCUS53509</name>
</gene>
<comment type="caution">
    <text evidence="8">The sequence shown here is derived from an EMBL/GenBank/DDBJ whole genome shotgun (WGS) entry which is preliminary data.</text>
</comment>
<protein>
    <recommendedName>
        <fullName evidence="7">Ion transport domain-containing protein</fullName>
    </recommendedName>
</protein>
<dbReference type="Gene3D" id="1.20.120.350">
    <property type="entry name" value="Voltage-gated potassium channels. Chain C"/>
    <property type="match status" value="1"/>
</dbReference>
<evidence type="ECO:0000256" key="6">
    <source>
        <dbReference type="SAM" id="Phobius"/>
    </source>
</evidence>
<proteinExistence type="predicted"/>
<dbReference type="Pfam" id="PF00520">
    <property type="entry name" value="Ion_trans"/>
    <property type="match status" value="1"/>
</dbReference>